<name>A0A0L6UID0_9BASI</name>
<feature type="region of interest" description="Disordered" evidence="1">
    <location>
        <begin position="135"/>
        <end position="167"/>
    </location>
</feature>
<dbReference type="AlphaFoldDB" id="A0A0L6UID0"/>
<sequence length="278" mass="30897">MFKRYLSIFLAVEALSAVQCRPNPAHGPPRQLSRRNPALIRTKSLITDPTSNLVVRSSEMAAEIPDRMIQYPSSVHKGALHTSNSQNGYIDQAGNQLRFQELYRGLTGNAPRIREKRDLGNSRCLEDAEKMTRIKGKNKVSQDSEFQASSYPGETSGTKTEESKLTGIGSRSANFVGERAEWIQTAASTHWQKATTKIKAARSFQEPIWVKAKKAVESYEKAGLATAVEGLDRVTHLLQNVLKFIEELGVIEFQDQCEMSALLCIAKLASEGADLKWN</sequence>
<protein>
    <submittedName>
        <fullName evidence="3">Uncharacterized protein</fullName>
    </submittedName>
</protein>
<keyword evidence="2" id="KW-0732">Signal</keyword>
<organism evidence="3 4">
    <name type="scientific">Puccinia sorghi</name>
    <dbReference type="NCBI Taxonomy" id="27349"/>
    <lineage>
        <taxon>Eukaryota</taxon>
        <taxon>Fungi</taxon>
        <taxon>Dikarya</taxon>
        <taxon>Basidiomycota</taxon>
        <taxon>Pucciniomycotina</taxon>
        <taxon>Pucciniomycetes</taxon>
        <taxon>Pucciniales</taxon>
        <taxon>Pucciniaceae</taxon>
        <taxon>Puccinia</taxon>
    </lineage>
</organism>
<evidence type="ECO:0000256" key="2">
    <source>
        <dbReference type="SAM" id="SignalP"/>
    </source>
</evidence>
<feature type="compositionally biased region" description="Polar residues" evidence="1">
    <location>
        <begin position="139"/>
        <end position="158"/>
    </location>
</feature>
<feature type="signal peptide" evidence="2">
    <location>
        <begin position="1"/>
        <end position="20"/>
    </location>
</feature>
<evidence type="ECO:0000313" key="4">
    <source>
        <dbReference type="Proteomes" id="UP000037035"/>
    </source>
</evidence>
<accession>A0A0L6UID0</accession>
<evidence type="ECO:0000313" key="3">
    <source>
        <dbReference type="EMBL" id="KNZ48296.1"/>
    </source>
</evidence>
<dbReference type="EMBL" id="LAVV01011018">
    <property type="protein sequence ID" value="KNZ48296.1"/>
    <property type="molecule type" value="Genomic_DNA"/>
</dbReference>
<reference evidence="3 4" key="1">
    <citation type="submission" date="2015-08" db="EMBL/GenBank/DDBJ databases">
        <title>Next Generation Sequencing and Analysis of the Genome of Puccinia sorghi L Schw, the Causal Agent of Maize Common Rust.</title>
        <authorList>
            <person name="Rochi L."/>
            <person name="Burguener G."/>
            <person name="Darino M."/>
            <person name="Turjanski A."/>
            <person name="Kreff E."/>
            <person name="Dieguez M.J."/>
            <person name="Sacco F."/>
        </authorList>
    </citation>
    <scope>NUCLEOTIDE SEQUENCE [LARGE SCALE GENOMIC DNA]</scope>
    <source>
        <strain evidence="3 4">RO10H11247</strain>
    </source>
</reference>
<proteinExistence type="predicted"/>
<keyword evidence="4" id="KW-1185">Reference proteome</keyword>
<evidence type="ECO:0000256" key="1">
    <source>
        <dbReference type="SAM" id="MobiDB-lite"/>
    </source>
</evidence>
<dbReference type="VEuPathDB" id="FungiDB:VP01_576g5"/>
<comment type="caution">
    <text evidence="3">The sequence shown here is derived from an EMBL/GenBank/DDBJ whole genome shotgun (WGS) entry which is preliminary data.</text>
</comment>
<dbReference type="Proteomes" id="UP000037035">
    <property type="component" value="Unassembled WGS sequence"/>
</dbReference>
<gene>
    <name evidence="3" type="ORF">VP01_576g5</name>
</gene>
<feature type="chain" id="PRO_5005567488" evidence="2">
    <location>
        <begin position="21"/>
        <end position="278"/>
    </location>
</feature>